<evidence type="ECO:0000256" key="1">
    <source>
        <dbReference type="ARBA" id="ARBA00004496"/>
    </source>
</evidence>
<feature type="region of interest" description="Disordered" evidence="7">
    <location>
        <begin position="60"/>
        <end position="169"/>
    </location>
</feature>
<dbReference type="GO" id="GO:0045504">
    <property type="term" value="F:dynein heavy chain binding"/>
    <property type="evidence" value="ECO:0007669"/>
    <property type="project" value="TreeGrafter"/>
</dbReference>
<dbReference type="InterPro" id="IPR050687">
    <property type="entry name" value="Dynein_IC"/>
</dbReference>
<protein>
    <recommendedName>
        <fullName evidence="9">Dynein intermediate chain</fullName>
    </recommendedName>
</protein>
<evidence type="ECO:0000256" key="7">
    <source>
        <dbReference type="SAM" id="MobiDB-lite"/>
    </source>
</evidence>
<dbReference type="SMART" id="SM00320">
    <property type="entry name" value="WD40"/>
    <property type="match status" value="5"/>
</dbReference>
<dbReference type="GO" id="GO:0005868">
    <property type="term" value="C:cytoplasmic dynein complex"/>
    <property type="evidence" value="ECO:0007669"/>
    <property type="project" value="TreeGrafter"/>
</dbReference>
<keyword evidence="3 5" id="KW-0853">WD repeat</keyword>
<feature type="repeat" description="WD" evidence="5">
    <location>
        <begin position="374"/>
        <end position="407"/>
    </location>
</feature>
<proteinExistence type="predicted"/>
<evidence type="ECO:0000256" key="5">
    <source>
        <dbReference type="PROSITE-ProRule" id="PRU00221"/>
    </source>
</evidence>
<evidence type="ECO:0000256" key="3">
    <source>
        <dbReference type="ARBA" id="ARBA00022574"/>
    </source>
</evidence>
<feature type="compositionally biased region" description="Basic and acidic residues" evidence="7">
    <location>
        <begin position="134"/>
        <end position="161"/>
    </location>
</feature>
<dbReference type="PROSITE" id="PS50294">
    <property type="entry name" value="WD_REPEATS_REGION"/>
    <property type="match status" value="1"/>
</dbReference>
<evidence type="ECO:0008006" key="9">
    <source>
        <dbReference type="Google" id="ProtNLM"/>
    </source>
</evidence>
<dbReference type="InterPro" id="IPR015943">
    <property type="entry name" value="WD40/YVTN_repeat-like_dom_sf"/>
</dbReference>
<keyword evidence="6" id="KW-0175">Coiled coil</keyword>
<accession>A0A7S2H4K4</accession>
<dbReference type="EMBL" id="HBGV01005701">
    <property type="protein sequence ID" value="CAD9479986.1"/>
    <property type="molecule type" value="Transcribed_RNA"/>
</dbReference>
<dbReference type="Pfam" id="PF00400">
    <property type="entry name" value="WD40"/>
    <property type="match status" value="1"/>
</dbReference>
<organism evidence="8">
    <name type="scientific">Helicotheca tamesis</name>
    <dbReference type="NCBI Taxonomy" id="374047"/>
    <lineage>
        <taxon>Eukaryota</taxon>
        <taxon>Sar</taxon>
        <taxon>Stramenopiles</taxon>
        <taxon>Ochrophyta</taxon>
        <taxon>Bacillariophyta</taxon>
        <taxon>Mediophyceae</taxon>
        <taxon>Lithodesmiophycidae</taxon>
        <taxon>Lithodesmiales</taxon>
        <taxon>Lithodesmiaceae</taxon>
        <taxon>Helicotheca</taxon>
    </lineage>
</organism>
<dbReference type="AlphaFoldDB" id="A0A7S2H4K4"/>
<dbReference type="Gene3D" id="2.130.10.10">
    <property type="entry name" value="YVTN repeat-like/Quinoprotein amine dehydrogenase"/>
    <property type="match status" value="2"/>
</dbReference>
<dbReference type="InterPro" id="IPR001680">
    <property type="entry name" value="WD40_rpt"/>
</dbReference>
<dbReference type="PANTHER" id="PTHR12442:SF22">
    <property type="entry name" value="CYTOPLASMIC DYNEIN 1 INTERMEDIATE CHAIN-RELATED"/>
    <property type="match status" value="1"/>
</dbReference>
<comment type="subcellular location">
    <subcellularLocation>
        <location evidence="1">Cytoplasm</location>
    </subcellularLocation>
</comment>
<dbReference type="GO" id="GO:0010970">
    <property type="term" value="P:transport along microtubule"/>
    <property type="evidence" value="ECO:0007669"/>
    <property type="project" value="TreeGrafter"/>
</dbReference>
<dbReference type="GO" id="GO:0005737">
    <property type="term" value="C:cytoplasm"/>
    <property type="evidence" value="ECO:0007669"/>
    <property type="project" value="UniProtKB-SubCell"/>
</dbReference>
<name>A0A7S2H4K4_9STRA</name>
<evidence type="ECO:0000256" key="6">
    <source>
        <dbReference type="SAM" id="Coils"/>
    </source>
</evidence>
<feature type="compositionally biased region" description="Acidic residues" evidence="7">
    <location>
        <begin position="116"/>
        <end position="133"/>
    </location>
</feature>
<evidence type="ECO:0000256" key="4">
    <source>
        <dbReference type="ARBA" id="ARBA00022737"/>
    </source>
</evidence>
<dbReference type="InterPro" id="IPR036322">
    <property type="entry name" value="WD40_repeat_dom_sf"/>
</dbReference>
<evidence type="ECO:0000313" key="8">
    <source>
        <dbReference type="EMBL" id="CAD9479986.1"/>
    </source>
</evidence>
<keyword evidence="2" id="KW-0963">Cytoplasm</keyword>
<dbReference type="PROSITE" id="PS50082">
    <property type="entry name" value="WD_REPEATS_2"/>
    <property type="match status" value="1"/>
</dbReference>
<reference evidence="8" key="1">
    <citation type="submission" date="2021-01" db="EMBL/GenBank/DDBJ databases">
        <authorList>
            <person name="Corre E."/>
            <person name="Pelletier E."/>
            <person name="Niang G."/>
            <person name="Scheremetjew M."/>
            <person name="Finn R."/>
            <person name="Kale V."/>
            <person name="Holt S."/>
            <person name="Cochrane G."/>
            <person name="Meng A."/>
            <person name="Brown T."/>
            <person name="Cohen L."/>
        </authorList>
    </citation>
    <scope>NUCLEOTIDE SEQUENCE</scope>
    <source>
        <strain evidence="8">CCMP826</strain>
    </source>
</reference>
<feature type="coiled-coil region" evidence="6">
    <location>
        <begin position="2"/>
        <end position="30"/>
    </location>
</feature>
<dbReference type="GO" id="GO:0045503">
    <property type="term" value="F:dynein light chain binding"/>
    <property type="evidence" value="ECO:0007669"/>
    <property type="project" value="TreeGrafter"/>
</dbReference>
<gene>
    <name evidence="8" type="ORF">HTAM1171_LOCUS3410</name>
</gene>
<dbReference type="PANTHER" id="PTHR12442">
    <property type="entry name" value="DYNEIN INTERMEDIATE CHAIN"/>
    <property type="match status" value="1"/>
</dbReference>
<keyword evidence="4" id="KW-0677">Repeat</keyword>
<sequence length="656" mass="69725">MADDARRKRAAALEEKKRRLEELKARRLNRPSVTAPKPGNLDEYIDGLLKTSTPAVVTPAPAAAPVPAAPVVEAKTEEKPSAPAAAPAVNVAAEPAPAPASTPVKKVETFTISTQTEEDDFPPPSEASDEDEEEKKKAEEEKKEEAKEEARMKNKQEETKPKILSSDEVESAIKSPPFTSFLNTASKKVERLLGAHVLEDLLVSADYAGESEEKVGPEAEDEPDEAVASKLVTTSVTYECGKWTATRDVTGLDWSPVHRELMLASYHMPSSSTSLSGSSAVAAVSPDDTPSASLIPRSGELQSDGLALVWSLAMPTRPEHIFTCGSPVLTARFHPTEHQLVVGGCHSGQLVVWDVRAGRLPVQRSSLATVASALKGHSHPICSMEVVEGGSGLVTAATDGRLNFWSLANLRDPAESLKVGANVSSLAVAPESNTVVCGDESGGMHTILASTGAATSQSSSSTRSGTSRRVVRKLEAGDDGADGHFGMVTGLATKVLPRHSSKGIAKGFLRGSSGLVLTTGVDWTTKLWAPAYTDKPLLSFLSHSYDYMCDAQWSPTHPSVFATASSNGSLGIWNLASSLDEPISGSEGIVVDKDSASAHGLNKLKWSSDGRRIVVASSDRLHVLGMSEDVWKPKGDEDARMMHNLTSRGFLDEEKV</sequence>
<evidence type="ECO:0000256" key="2">
    <source>
        <dbReference type="ARBA" id="ARBA00022490"/>
    </source>
</evidence>
<dbReference type="SUPFAM" id="SSF50978">
    <property type="entry name" value="WD40 repeat-like"/>
    <property type="match status" value="1"/>
</dbReference>
<feature type="compositionally biased region" description="Low complexity" evidence="7">
    <location>
        <begin position="81"/>
        <end position="103"/>
    </location>
</feature>